<organism evidence="2 3">
    <name type="scientific">Cladorrhinum samala</name>
    <dbReference type="NCBI Taxonomy" id="585594"/>
    <lineage>
        <taxon>Eukaryota</taxon>
        <taxon>Fungi</taxon>
        <taxon>Dikarya</taxon>
        <taxon>Ascomycota</taxon>
        <taxon>Pezizomycotina</taxon>
        <taxon>Sordariomycetes</taxon>
        <taxon>Sordariomycetidae</taxon>
        <taxon>Sordariales</taxon>
        <taxon>Podosporaceae</taxon>
        <taxon>Cladorrhinum</taxon>
    </lineage>
</organism>
<feature type="region of interest" description="Disordered" evidence="1">
    <location>
        <begin position="38"/>
        <end position="155"/>
    </location>
</feature>
<accession>A0AAV9HUJ0</accession>
<reference evidence="2" key="2">
    <citation type="submission" date="2023-06" db="EMBL/GenBank/DDBJ databases">
        <authorList>
            <consortium name="Lawrence Berkeley National Laboratory"/>
            <person name="Mondo S.J."/>
            <person name="Hensen N."/>
            <person name="Bonometti L."/>
            <person name="Westerberg I."/>
            <person name="Brannstrom I.O."/>
            <person name="Guillou S."/>
            <person name="Cros-Aarteil S."/>
            <person name="Calhoun S."/>
            <person name="Haridas S."/>
            <person name="Kuo A."/>
            <person name="Pangilinan J."/>
            <person name="Riley R."/>
            <person name="Labutti K."/>
            <person name="Andreopoulos B."/>
            <person name="Lipzen A."/>
            <person name="Chen C."/>
            <person name="Yanf M."/>
            <person name="Daum C."/>
            <person name="Ng V."/>
            <person name="Clum A."/>
            <person name="Steindorff A."/>
            <person name="Ohm R."/>
            <person name="Martin F."/>
            <person name="Silar P."/>
            <person name="Natvig D."/>
            <person name="Lalanne C."/>
            <person name="Gautier V."/>
            <person name="Ament-Velasquez S.L."/>
            <person name="Kruys A."/>
            <person name="Hutchinson M.I."/>
            <person name="Powell A.J."/>
            <person name="Barry K."/>
            <person name="Miller A.N."/>
            <person name="Grigoriev I.V."/>
            <person name="Debuchy R."/>
            <person name="Gladieux P."/>
            <person name="Thoren M.H."/>
            <person name="Johannesson H."/>
        </authorList>
    </citation>
    <scope>NUCLEOTIDE SEQUENCE</scope>
    <source>
        <strain evidence="2">PSN324</strain>
    </source>
</reference>
<gene>
    <name evidence="2" type="ORF">QBC42DRAFT_58912</name>
</gene>
<keyword evidence="3" id="KW-1185">Reference proteome</keyword>
<evidence type="ECO:0000313" key="3">
    <source>
        <dbReference type="Proteomes" id="UP001321749"/>
    </source>
</evidence>
<proteinExistence type="predicted"/>
<feature type="compositionally biased region" description="Basic and acidic residues" evidence="1">
    <location>
        <begin position="112"/>
        <end position="131"/>
    </location>
</feature>
<reference evidence="2" key="1">
    <citation type="journal article" date="2023" name="Mol. Phylogenet. Evol.">
        <title>Genome-scale phylogeny and comparative genomics of the fungal order Sordariales.</title>
        <authorList>
            <person name="Hensen N."/>
            <person name="Bonometti L."/>
            <person name="Westerberg I."/>
            <person name="Brannstrom I.O."/>
            <person name="Guillou S."/>
            <person name="Cros-Aarteil S."/>
            <person name="Calhoun S."/>
            <person name="Haridas S."/>
            <person name="Kuo A."/>
            <person name="Mondo S."/>
            <person name="Pangilinan J."/>
            <person name="Riley R."/>
            <person name="LaButti K."/>
            <person name="Andreopoulos B."/>
            <person name="Lipzen A."/>
            <person name="Chen C."/>
            <person name="Yan M."/>
            <person name="Daum C."/>
            <person name="Ng V."/>
            <person name="Clum A."/>
            <person name="Steindorff A."/>
            <person name="Ohm R.A."/>
            <person name="Martin F."/>
            <person name="Silar P."/>
            <person name="Natvig D.O."/>
            <person name="Lalanne C."/>
            <person name="Gautier V."/>
            <person name="Ament-Velasquez S.L."/>
            <person name="Kruys A."/>
            <person name="Hutchinson M.I."/>
            <person name="Powell A.J."/>
            <person name="Barry K."/>
            <person name="Miller A.N."/>
            <person name="Grigoriev I.V."/>
            <person name="Debuchy R."/>
            <person name="Gladieux P."/>
            <person name="Hiltunen Thoren M."/>
            <person name="Johannesson H."/>
        </authorList>
    </citation>
    <scope>NUCLEOTIDE SEQUENCE</scope>
    <source>
        <strain evidence="2">PSN324</strain>
    </source>
</reference>
<protein>
    <submittedName>
        <fullName evidence="2">Uncharacterized protein</fullName>
    </submittedName>
</protein>
<dbReference type="PANTHER" id="PTHR42090">
    <property type="match status" value="1"/>
</dbReference>
<evidence type="ECO:0000313" key="2">
    <source>
        <dbReference type="EMBL" id="KAK4463820.1"/>
    </source>
</evidence>
<dbReference type="Proteomes" id="UP001321749">
    <property type="component" value="Unassembled WGS sequence"/>
</dbReference>
<dbReference type="EMBL" id="MU864955">
    <property type="protein sequence ID" value="KAK4463820.1"/>
    <property type="molecule type" value="Genomic_DNA"/>
</dbReference>
<sequence length="155" mass="17080">MAFSLRASVSRPLFRASIVRTSPLRGGIQPFHSTVAVQKASKDQNASTEEQKQDHRSTLKPNRSEYTMSGHDGEVAEKWDAAFNPKNTRPEGEYAKAGNGDNVLEASGANRDMSKSTDEKGQQKEERKTKSSESNPSRKHGKYLPSEGGKPTMNK</sequence>
<evidence type="ECO:0000256" key="1">
    <source>
        <dbReference type="SAM" id="MobiDB-lite"/>
    </source>
</evidence>
<dbReference type="AlphaFoldDB" id="A0AAV9HUJ0"/>
<name>A0AAV9HUJ0_9PEZI</name>
<dbReference type="PANTHER" id="PTHR42090:SF1">
    <property type="match status" value="1"/>
</dbReference>
<feature type="compositionally biased region" description="Basic and acidic residues" evidence="1">
    <location>
        <begin position="71"/>
        <end position="80"/>
    </location>
</feature>
<comment type="caution">
    <text evidence="2">The sequence shown here is derived from an EMBL/GenBank/DDBJ whole genome shotgun (WGS) entry which is preliminary data.</text>
</comment>